<evidence type="ECO:0000259" key="1">
    <source>
        <dbReference type="Pfam" id="PF06048"/>
    </source>
</evidence>
<dbReference type="Proteomes" id="UP000533469">
    <property type="component" value="Unassembled WGS sequence"/>
</dbReference>
<proteinExistence type="predicted"/>
<evidence type="ECO:0000313" key="2">
    <source>
        <dbReference type="EMBL" id="MBB3772515.1"/>
    </source>
</evidence>
<dbReference type="AlphaFoldDB" id="A0A839ZCW6"/>
<organism evidence="2 3">
    <name type="scientific">Ancylobacter tetraedralis</name>
    <dbReference type="NCBI Taxonomy" id="217068"/>
    <lineage>
        <taxon>Bacteria</taxon>
        <taxon>Pseudomonadati</taxon>
        <taxon>Pseudomonadota</taxon>
        <taxon>Alphaproteobacteria</taxon>
        <taxon>Hyphomicrobiales</taxon>
        <taxon>Xanthobacteraceae</taxon>
        <taxon>Ancylobacter</taxon>
    </lineage>
</organism>
<dbReference type="Pfam" id="PF06048">
    <property type="entry name" value="DUF927"/>
    <property type="match status" value="1"/>
</dbReference>
<feature type="domain" description="DUF927" evidence="1">
    <location>
        <begin position="210"/>
        <end position="496"/>
    </location>
</feature>
<sequence length="782" mass="84350">MVGYVARWPASDAEPEHVAHITYCALGQGKRAWRMKPMPSPRPLFDLAAILSRPVASVLVCPDEWSMDAAAMLLPDMVATTTAQDPKSPASTDFGPLAGHPVVLAPTVGREGQAWADMMANLLAKAGVRDVKVLDMAGVAGSMGRELSSSDEWGLADAVDGGLAAEALATLMSTDPELIRFHVDERQKRATEVMLHSDTTPMTEESLSLFRSDATGVYKLVERQESGETIREYVRFCSPLTVVAETRDGDGRNWGRLLCVVDRDNIRKEWAMPMEQLAGDGINYRSELLSMGLTIGSARKAREFLHEFISSERPKEKARCVPRTGWHGRAYVSVNETLRPGQDAQERLLLQTTVPPDHPFRMAGDLAAWQDEIARYAIGNSRLGLALSAAFAAPLLYPLDAEGGGFHLRGGSSTGKSTALAVGGSVWGGGGLNGFLRTWRATSNGLEGVAALHCDALLCLDEMGQVDGREAGAIAYMLANGSGKSRAGRTGEARSSASWRVLFLSSGEVGLADKLADDGRGRRAAAGQEVRIVDIPADAGAGFGLFENLHAFGSADAFARHLKSAAARHYGHASRAFLKVVVERFDDIQQEARFLCDRFVRDHCPEGADGQISRVAARFGLIAAAGEIARDAGILPWPEGEAMRAAGVCFNGWLAQRGGIEPAEERDAIARVRHFIELHGASRFELMGAGLEPHPDMRVTHRAGFRAGDAAKGYEYIVLPEVWKADICTGMDVTFVTKTLAQRGFLRVGSDGKAQTKRRLPGFEGPVRCYVIRSSIMGEASH</sequence>
<dbReference type="EMBL" id="JACICD010000006">
    <property type="protein sequence ID" value="MBB3772515.1"/>
    <property type="molecule type" value="Genomic_DNA"/>
</dbReference>
<comment type="caution">
    <text evidence="2">The sequence shown here is derived from an EMBL/GenBank/DDBJ whole genome shotgun (WGS) entry which is preliminary data.</text>
</comment>
<gene>
    <name evidence="2" type="ORF">FHS55_003136</name>
</gene>
<evidence type="ECO:0000313" key="3">
    <source>
        <dbReference type="Proteomes" id="UP000533469"/>
    </source>
</evidence>
<name>A0A839ZCW6_9HYPH</name>
<reference evidence="2 3" key="1">
    <citation type="submission" date="2020-08" db="EMBL/GenBank/DDBJ databases">
        <title>Genomic Encyclopedia of Type Strains, Phase IV (KMG-IV): sequencing the most valuable type-strain genomes for metagenomic binning, comparative biology and taxonomic classification.</title>
        <authorList>
            <person name="Goeker M."/>
        </authorList>
    </citation>
    <scope>NUCLEOTIDE SEQUENCE [LARGE SCALE GENOMIC DNA]</scope>
    <source>
        <strain evidence="2 3">DSM 5895</strain>
    </source>
</reference>
<protein>
    <submittedName>
        <fullName evidence="2">Uncharacterized protein (DUF927 family)</fullName>
    </submittedName>
</protein>
<dbReference type="InterPro" id="IPR009270">
    <property type="entry name" value="DUF927"/>
</dbReference>
<keyword evidence="3" id="KW-1185">Reference proteome</keyword>
<accession>A0A839ZCW6</accession>